<dbReference type="InterPro" id="IPR001789">
    <property type="entry name" value="Sig_transdc_resp-reg_receiver"/>
</dbReference>
<evidence type="ECO:0000256" key="1">
    <source>
        <dbReference type="PROSITE-ProRule" id="PRU00169"/>
    </source>
</evidence>
<sequence length="52" mass="5716">MGAKGRVLLVDDEAMVRDATQQWLSMAGFEVEAFSQAQGRWHGCSRGSTASW</sequence>
<dbReference type="InterPro" id="IPR011006">
    <property type="entry name" value="CheY-like_superfamily"/>
</dbReference>
<evidence type="ECO:0000313" key="4">
    <source>
        <dbReference type="Proteomes" id="UP001596422"/>
    </source>
</evidence>
<dbReference type="Proteomes" id="UP001596422">
    <property type="component" value="Unassembled WGS sequence"/>
</dbReference>
<dbReference type="PROSITE" id="PS50110">
    <property type="entry name" value="RESPONSE_REGULATORY"/>
    <property type="match status" value="1"/>
</dbReference>
<organism evidence="3 4">
    <name type="scientific">Marinobacterium aestuariivivens</name>
    <dbReference type="NCBI Taxonomy" id="1698799"/>
    <lineage>
        <taxon>Bacteria</taxon>
        <taxon>Pseudomonadati</taxon>
        <taxon>Pseudomonadota</taxon>
        <taxon>Gammaproteobacteria</taxon>
        <taxon>Oceanospirillales</taxon>
        <taxon>Oceanospirillaceae</taxon>
        <taxon>Marinobacterium</taxon>
    </lineage>
</organism>
<dbReference type="RefSeq" id="WP_379911584.1">
    <property type="nucleotide sequence ID" value="NZ_JBHSWE010000001.1"/>
</dbReference>
<comment type="caution">
    <text evidence="1">Lacks conserved residue(s) required for the propagation of feature annotation.</text>
</comment>
<feature type="domain" description="Response regulatory" evidence="2">
    <location>
        <begin position="6"/>
        <end position="52"/>
    </location>
</feature>
<dbReference type="EMBL" id="JBHSWE010000001">
    <property type="protein sequence ID" value="MFC6673202.1"/>
    <property type="molecule type" value="Genomic_DNA"/>
</dbReference>
<gene>
    <name evidence="3" type="ORF">ACFQDL_26270</name>
</gene>
<protein>
    <recommendedName>
        <fullName evidence="2">Response regulatory domain-containing protein</fullName>
    </recommendedName>
</protein>
<dbReference type="SUPFAM" id="SSF52172">
    <property type="entry name" value="CheY-like"/>
    <property type="match status" value="1"/>
</dbReference>
<dbReference type="Gene3D" id="3.40.50.2300">
    <property type="match status" value="1"/>
</dbReference>
<accession>A0ABW2A724</accession>
<keyword evidence="4" id="KW-1185">Reference proteome</keyword>
<proteinExistence type="predicted"/>
<evidence type="ECO:0000259" key="2">
    <source>
        <dbReference type="PROSITE" id="PS50110"/>
    </source>
</evidence>
<comment type="caution">
    <text evidence="3">The sequence shown here is derived from an EMBL/GenBank/DDBJ whole genome shotgun (WGS) entry which is preliminary data.</text>
</comment>
<reference evidence="4" key="1">
    <citation type="journal article" date="2019" name="Int. J. Syst. Evol. Microbiol.">
        <title>The Global Catalogue of Microorganisms (GCM) 10K type strain sequencing project: providing services to taxonomists for standard genome sequencing and annotation.</title>
        <authorList>
            <consortium name="The Broad Institute Genomics Platform"/>
            <consortium name="The Broad Institute Genome Sequencing Center for Infectious Disease"/>
            <person name="Wu L."/>
            <person name="Ma J."/>
        </authorList>
    </citation>
    <scope>NUCLEOTIDE SEQUENCE [LARGE SCALE GENOMIC DNA]</scope>
    <source>
        <strain evidence="4">NBRC 111756</strain>
    </source>
</reference>
<evidence type="ECO:0000313" key="3">
    <source>
        <dbReference type="EMBL" id="MFC6673202.1"/>
    </source>
</evidence>
<name>A0ABW2A724_9GAMM</name>